<evidence type="ECO:0000256" key="8">
    <source>
        <dbReference type="ARBA" id="ARBA00053312"/>
    </source>
</evidence>
<evidence type="ECO:0000313" key="12">
    <source>
        <dbReference type="EMBL" id="TSL04384.1"/>
    </source>
</evidence>
<dbReference type="Pfam" id="PF01391">
    <property type="entry name" value="Collagen"/>
    <property type="match status" value="2"/>
</dbReference>
<feature type="compositionally biased region" description="Basic and acidic residues" evidence="11">
    <location>
        <begin position="285"/>
        <end position="304"/>
    </location>
</feature>
<evidence type="ECO:0000256" key="6">
    <source>
        <dbReference type="ARBA" id="ARBA00035297"/>
    </source>
</evidence>
<feature type="repeat" description="WD" evidence="10">
    <location>
        <begin position="552"/>
        <end position="595"/>
    </location>
</feature>
<dbReference type="GO" id="GO:0005840">
    <property type="term" value="C:ribosome"/>
    <property type="evidence" value="ECO:0007669"/>
    <property type="project" value="UniProtKB-KW"/>
</dbReference>
<dbReference type="InterPro" id="IPR020472">
    <property type="entry name" value="WD40_PAC1"/>
</dbReference>
<dbReference type="PROSITE" id="PS50294">
    <property type="entry name" value="WD_REPEATS_REGION"/>
    <property type="match status" value="6"/>
</dbReference>
<feature type="repeat" description="WD" evidence="10">
    <location>
        <begin position="695"/>
        <end position="725"/>
    </location>
</feature>
<dbReference type="Gene3D" id="2.130.10.10">
    <property type="entry name" value="YVTN repeat-like/Quinoprotein amine dehydrogenase"/>
    <property type="match status" value="1"/>
</dbReference>
<keyword evidence="13" id="KW-1185">Reference proteome</keyword>
<sequence>MGTETCRKSADVLSWWPTERAAGMFIQLDWIYIALKDFLYNKLDPMSQDPQEDVEEKGILGPLGVDGKPGLLPNRLHIQIDSSRSLILLLYPQGDQGDVGPRGPPAHAVSAGLLSNQILTVKGDQGQAGPPGPPGPPGPSGLRGPPGNMGREGPQGHPGEPGDAGEPGMTGLQGPSGEKGEQGEPGDEGKRGTDGPPGIKGEKGDSGAPGLPGLKGENGDKGEPGATGEKGERGEMGLSGPVGADGQKGEKGESRNEDNLAQIIALPGPPGPPGPQGDMGLRGLPGEKGEPGEAVKGEKGDVGEKGLQGPRGLQGYPGSNGLVGLPGAKGEKGKQGEPGLDGFPGLRGEKGDKGERGEKGERGLLGKRGLKGEKGEQGPPGLDQPCPVDRDGLPVAGCWHKARYKLVKMTEQMTLRGTLKGHSGWVTQIATTPQFPDMILSASRDKSVIMWKLTRDETNYGVPQRALRGHSHFVSDVVISSDGQFALSGSWDGTLRLWDLTTGTTTRRFVGHTKDVLSVAFSADNRQIVSGSRDKTIKLWNTLGVCKYTIQDEGHTEWVSCVRFSPNSSNPIIVSCGWDKLVKVWNLANCKLKTNHIGHTGFLNTVTVSPDGSLCASGGKDGQAMLWDLNEGKHLYTLDGGDTINALCFSPNRYWLCAATGPSIKIWDLEGKIIVDELRQEVISTSSKAEPPQCTSLAWSADGQTLFAGYTDNLIRVWQVTIGTR</sequence>
<comment type="function">
    <text evidence="8">Involved in the recruitment, assembly and/or regulation of a variety of signaling molecules. Interacts with a wide variety of proteins and plays a role in many cellular processes. Required for VANGL2 membrane localization, inhibits Wnt signaling and regulates cellular polarization and oriented cell division during gastrulation.</text>
</comment>
<comment type="similarity">
    <text evidence="1">Belongs to the WD repeat G protein beta family. Ribosomal protein RACK1 subfamily.</text>
</comment>
<reference evidence="12 13" key="1">
    <citation type="journal article" date="2019" name="Genome Biol. Evol.">
        <title>Whole-Genome Sequencing of the Giant Devil Catfish, Bagarius yarrelli.</title>
        <authorList>
            <person name="Jiang W."/>
            <person name="Lv Y."/>
            <person name="Cheng L."/>
            <person name="Yang K."/>
            <person name="Chao B."/>
            <person name="Wang X."/>
            <person name="Li Y."/>
            <person name="Pan X."/>
            <person name="You X."/>
            <person name="Zhang Y."/>
            <person name="Yang J."/>
            <person name="Li J."/>
            <person name="Zhang X."/>
            <person name="Liu S."/>
            <person name="Sun C."/>
            <person name="Yang J."/>
            <person name="Shi Q."/>
        </authorList>
    </citation>
    <scope>NUCLEOTIDE SEQUENCE [LARGE SCALE GENOMIC DNA]</scope>
    <source>
        <strain evidence="12">JWS20170419001</strain>
        <tissue evidence="12">Muscle</tissue>
    </source>
</reference>
<dbReference type="InterPro" id="IPR015943">
    <property type="entry name" value="WD40/YVTN_repeat-like_dom_sf"/>
</dbReference>
<feature type="compositionally biased region" description="Basic and acidic residues" evidence="11">
    <location>
        <begin position="178"/>
        <end position="193"/>
    </location>
</feature>
<dbReference type="GO" id="GO:1990904">
    <property type="term" value="C:ribonucleoprotein complex"/>
    <property type="evidence" value="ECO:0007669"/>
    <property type="project" value="UniProtKB-KW"/>
</dbReference>
<feature type="region of interest" description="Disordered" evidence="11">
    <location>
        <begin position="122"/>
        <end position="388"/>
    </location>
</feature>
<evidence type="ECO:0000256" key="1">
    <source>
        <dbReference type="ARBA" id="ARBA00007253"/>
    </source>
</evidence>
<dbReference type="Proteomes" id="UP000319801">
    <property type="component" value="Unassembled WGS sequence"/>
</dbReference>
<dbReference type="PROSITE" id="PS50082">
    <property type="entry name" value="WD_REPEATS_2"/>
    <property type="match status" value="6"/>
</dbReference>
<dbReference type="EMBL" id="VCAZ01000025">
    <property type="protein sequence ID" value="TSL04384.1"/>
    <property type="molecule type" value="Genomic_DNA"/>
</dbReference>
<evidence type="ECO:0000256" key="9">
    <source>
        <dbReference type="ARBA" id="ARBA00083655"/>
    </source>
</evidence>
<dbReference type="InterPro" id="IPR045223">
    <property type="entry name" value="RACK1-like"/>
</dbReference>
<keyword evidence="3" id="KW-0677">Repeat</keyword>
<dbReference type="PRINTS" id="PR00320">
    <property type="entry name" value="GPROTEINBRPT"/>
</dbReference>
<dbReference type="FunFam" id="2.130.10.10:FF:001252">
    <property type="entry name" value="Receptor of activated protein C kinase 1"/>
    <property type="match status" value="1"/>
</dbReference>
<dbReference type="InterPro" id="IPR036322">
    <property type="entry name" value="WD40_repeat_dom_sf"/>
</dbReference>
<protein>
    <recommendedName>
        <fullName evidence="6">Small ribosomal subunit protein RACK1</fullName>
    </recommendedName>
    <alternativeName>
        <fullName evidence="7">Guanine nucleotide-binding protein subunit beta-2-like 1</fullName>
    </alternativeName>
    <alternativeName>
        <fullName evidence="9">Receptor of activated protein kinase C</fullName>
    </alternativeName>
</protein>
<dbReference type="AlphaFoldDB" id="A0A556TXC3"/>
<dbReference type="InterPro" id="IPR008160">
    <property type="entry name" value="Collagen"/>
</dbReference>
<gene>
    <name evidence="12" type="ORF">Baya_4064</name>
</gene>
<dbReference type="GO" id="GO:0045182">
    <property type="term" value="F:translation regulator activity"/>
    <property type="evidence" value="ECO:0007669"/>
    <property type="project" value="InterPro"/>
</dbReference>
<dbReference type="OrthoDB" id="7875889at2759"/>
<feature type="compositionally biased region" description="Basic and acidic residues" evidence="11">
    <location>
        <begin position="247"/>
        <end position="258"/>
    </location>
</feature>
<feature type="compositionally biased region" description="Basic and acidic residues" evidence="11">
    <location>
        <begin position="347"/>
        <end position="376"/>
    </location>
</feature>
<dbReference type="SUPFAM" id="SSF50978">
    <property type="entry name" value="WD40 repeat-like"/>
    <property type="match status" value="1"/>
</dbReference>
<keyword evidence="2 10" id="KW-0853">WD repeat</keyword>
<accession>A0A556TXC3</accession>
<evidence type="ECO:0000256" key="5">
    <source>
        <dbReference type="ARBA" id="ARBA00023274"/>
    </source>
</evidence>
<dbReference type="PANTHER" id="PTHR19868">
    <property type="entry name" value="RECEPTOR FOR ACTIVATED PROTEIN KINASE C RACK1"/>
    <property type="match status" value="1"/>
</dbReference>
<feature type="repeat" description="WD" evidence="10">
    <location>
        <begin position="509"/>
        <end position="541"/>
    </location>
</feature>
<organism evidence="12 13">
    <name type="scientific">Bagarius yarrelli</name>
    <name type="common">Goonch</name>
    <name type="synonym">Bagrus yarrelli</name>
    <dbReference type="NCBI Taxonomy" id="175774"/>
    <lineage>
        <taxon>Eukaryota</taxon>
        <taxon>Metazoa</taxon>
        <taxon>Chordata</taxon>
        <taxon>Craniata</taxon>
        <taxon>Vertebrata</taxon>
        <taxon>Euteleostomi</taxon>
        <taxon>Actinopterygii</taxon>
        <taxon>Neopterygii</taxon>
        <taxon>Teleostei</taxon>
        <taxon>Ostariophysi</taxon>
        <taxon>Siluriformes</taxon>
        <taxon>Sisoridae</taxon>
        <taxon>Sisorinae</taxon>
        <taxon>Bagarius</taxon>
    </lineage>
</organism>
<evidence type="ECO:0000256" key="10">
    <source>
        <dbReference type="PROSITE-ProRule" id="PRU00221"/>
    </source>
</evidence>
<evidence type="ECO:0000256" key="7">
    <source>
        <dbReference type="ARBA" id="ARBA00035509"/>
    </source>
</evidence>
<evidence type="ECO:0000256" key="4">
    <source>
        <dbReference type="ARBA" id="ARBA00022980"/>
    </source>
</evidence>
<feature type="compositionally biased region" description="Pro residues" evidence="11">
    <location>
        <begin position="130"/>
        <end position="139"/>
    </location>
</feature>
<dbReference type="GO" id="GO:0043022">
    <property type="term" value="F:ribosome binding"/>
    <property type="evidence" value="ECO:0007669"/>
    <property type="project" value="InterPro"/>
</dbReference>
<name>A0A556TXC3_BAGYA</name>
<evidence type="ECO:0000256" key="3">
    <source>
        <dbReference type="ARBA" id="ARBA00022737"/>
    </source>
</evidence>
<feature type="repeat" description="WD" evidence="10">
    <location>
        <begin position="596"/>
        <end position="637"/>
    </location>
</feature>
<dbReference type="PROSITE" id="PS00678">
    <property type="entry name" value="WD_REPEATS_1"/>
    <property type="match status" value="3"/>
</dbReference>
<feature type="repeat" description="WD" evidence="10">
    <location>
        <begin position="419"/>
        <end position="461"/>
    </location>
</feature>
<dbReference type="CDD" id="cd00200">
    <property type="entry name" value="WD40"/>
    <property type="match status" value="1"/>
</dbReference>
<feature type="compositionally biased region" description="Basic and acidic residues" evidence="11">
    <location>
        <begin position="217"/>
        <end position="235"/>
    </location>
</feature>
<keyword evidence="4" id="KW-0689">Ribosomal protein</keyword>
<evidence type="ECO:0000256" key="11">
    <source>
        <dbReference type="SAM" id="MobiDB-lite"/>
    </source>
</evidence>
<keyword evidence="5" id="KW-0687">Ribonucleoprotein</keyword>
<dbReference type="InterPro" id="IPR001680">
    <property type="entry name" value="WD40_rpt"/>
</dbReference>
<comment type="caution">
    <text evidence="12">The sequence shown here is derived from an EMBL/GenBank/DDBJ whole genome shotgun (WGS) entry which is preliminary data.</text>
</comment>
<dbReference type="InterPro" id="IPR019775">
    <property type="entry name" value="WD40_repeat_CS"/>
</dbReference>
<proteinExistence type="inferred from homology"/>
<evidence type="ECO:0000256" key="2">
    <source>
        <dbReference type="ARBA" id="ARBA00022574"/>
    </source>
</evidence>
<dbReference type="Pfam" id="PF00400">
    <property type="entry name" value="WD40"/>
    <property type="match status" value="7"/>
</dbReference>
<feature type="repeat" description="WD" evidence="10">
    <location>
        <begin position="467"/>
        <end position="508"/>
    </location>
</feature>
<dbReference type="SMART" id="SM00320">
    <property type="entry name" value="WD40"/>
    <property type="match status" value="7"/>
</dbReference>
<evidence type="ECO:0000313" key="13">
    <source>
        <dbReference type="Proteomes" id="UP000319801"/>
    </source>
</evidence>